<evidence type="ECO:0000256" key="10">
    <source>
        <dbReference type="SAM" id="MobiDB-lite"/>
    </source>
</evidence>
<dbReference type="InterPro" id="IPR005805">
    <property type="entry name" value="Rieske_Fe-S_prot_C"/>
</dbReference>
<dbReference type="PANTHER" id="PTHR10134">
    <property type="entry name" value="CYTOCHROME B-C1 COMPLEX SUBUNIT RIESKE, MITOCHONDRIAL"/>
    <property type="match status" value="1"/>
</dbReference>
<evidence type="ECO:0000256" key="7">
    <source>
        <dbReference type="ARBA" id="ARBA00023157"/>
    </source>
</evidence>
<protein>
    <recommendedName>
        <fullName evidence="2">Cytochrome bc1 complex Rieske iron-sulfur subunit</fullName>
    </recommendedName>
    <alternativeName>
        <fullName evidence="8">Cytochrome bc1 reductase complex subunit QcrA</fullName>
    </alternativeName>
</protein>
<dbReference type="EMBL" id="JBIRGH010000003">
    <property type="protein sequence ID" value="MFH8584199.1"/>
    <property type="molecule type" value="Genomic_DNA"/>
</dbReference>
<dbReference type="Pfam" id="PF00355">
    <property type="entry name" value="Rieske"/>
    <property type="match status" value="1"/>
</dbReference>
<evidence type="ECO:0000313" key="12">
    <source>
        <dbReference type="EMBL" id="MFH8584199.1"/>
    </source>
</evidence>
<evidence type="ECO:0000256" key="8">
    <source>
        <dbReference type="ARBA" id="ARBA00029586"/>
    </source>
</evidence>
<keyword evidence="4" id="KW-0479">Metal-binding</keyword>
<feature type="domain" description="Rieske" evidence="11">
    <location>
        <begin position="87"/>
        <end position="188"/>
    </location>
</feature>
<organism evidence="12 13">
    <name type="scientific">Streptomyces celluloflavus</name>
    <dbReference type="NCBI Taxonomy" id="58344"/>
    <lineage>
        <taxon>Bacteria</taxon>
        <taxon>Bacillati</taxon>
        <taxon>Actinomycetota</taxon>
        <taxon>Actinomycetes</taxon>
        <taxon>Kitasatosporales</taxon>
        <taxon>Streptomycetaceae</taxon>
        <taxon>Streptomyces</taxon>
    </lineage>
</organism>
<feature type="compositionally biased region" description="Basic and acidic residues" evidence="10">
    <location>
        <begin position="239"/>
        <end position="265"/>
    </location>
</feature>
<dbReference type="InterPro" id="IPR017941">
    <property type="entry name" value="Rieske_2Fe-2S"/>
</dbReference>
<keyword evidence="3" id="KW-0001">2Fe-2S</keyword>
<evidence type="ECO:0000256" key="2">
    <source>
        <dbReference type="ARBA" id="ARBA00015816"/>
    </source>
</evidence>
<evidence type="ECO:0000313" key="13">
    <source>
        <dbReference type="Proteomes" id="UP001610990"/>
    </source>
</evidence>
<dbReference type="Gene3D" id="2.102.10.10">
    <property type="entry name" value="Rieske [2Fe-2S] iron-sulphur domain"/>
    <property type="match status" value="1"/>
</dbReference>
<evidence type="ECO:0000256" key="5">
    <source>
        <dbReference type="ARBA" id="ARBA00023004"/>
    </source>
</evidence>
<keyword evidence="5" id="KW-0408">Iron</keyword>
<comment type="function">
    <text evidence="1">Iron-sulfur subunit of the cytochrome bc1 complex, an essential component of the respiratory electron transport chain required for ATP synthesis. The bc1 complex catalyzes the oxidation of menaquinol and the reduction of cytochrome c in the respiratory chain. The bc1 complex operates through a Q-cycle mechanism that couples electron transfer to generation of the proton gradient that drives ATP synthesis.</text>
</comment>
<feature type="region of interest" description="Disordered" evidence="10">
    <location>
        <begin position="214"/>
        <end position="303"/>
    </location>
</feature>
<evidence type="ECO:0000256" key="1">
    <source>
        <dbReference type="ARBA" id="ARBA00002494"/>
    </source>
</evidence>
<dbReference type="CDD" id="cd03467">
    <property type="entry name" value="Rieske"/>
    <property type="match status" value="1"/>
</dbReference>
<dbReference type="PRINTS" id="PR00162">
    <property type="entry name" value="RIESKE"/>
</dbReference>
<evidence type="ECO:0000259" key="11">
    <source>
        <dbReference type="PROSITE" id="PS51296"/>
    </source>
</evidence>
<evidence type="ECO:0000256" key="6">
    <source>
        <dbReference type="ARBA" id="ARBA00023014"/>
    </source>
</evidence>
<gene>
    <name evidence="12" type="ORF">ACH4GP_07360</name>
</gene>
<keyword evidence="7" id="KW-1015">Disulfide bond</keyword>
<keyword evidence="13" id="KW-1185">Reference proteome</keyword>
<reference evidence="12 13" key="1">
    <citation type="submission" date="2024-10" db="EMBL/GenBank/DDBJ databases">
        <title>The Natural Products Discovery Center: Release of the First 8490 Sequenced Strains for Exploring Actinobacteria Biosynthetic Diversity.</title>
        <authorList>
            <person name="Kalkreuter E."/>
            <person name="Kautsar S.A."/>
            <person name="Yang D."/>
            <person name="Bader C.D."/>
            <person name="Teijaro C.N."/>
            <person name="Fluegel L."/>
            <person name="Davis C.M."/>
            <person name="Simpson J.R."/>
            <person name="Lauterbach L."/>
            <person name="Steele A.D."/>
            <person name="Gui C."/>
            <person name="Meng S."/>
            <person name="Li G."/>
            <person name="Viehrig K."/>
            <person name="Ye F."/>
            <person name="Su P."/>
            <person name="Kiefer A.F."/>
            <person name="Nichols A."/>
            <person name="Cepeda A.J."/>
            <person name="Yan W."/>
            <person name="Fan B."/>
            <person name="Jiang Y."/>
            <person name="Adhikari A."/>
            <person name="Zheng C.-J."/>
            <person name="Schuster L."/>
            <person name="Cowan T.M."/>
            <person name="Smanski M.J."/>
            <person name="Chevrette M.G."/>
            <person name="De Carvalho L.P.S."/>
            <person name="Shen B."/>
        </authorList>
    </citation>
    <scope>NUCLEOTIDE SEQUENCE [LARGE SCALE GENOMIC DNA]</scope>
    <source>
        <strain evidence="12 13">NPDC018013</strain>
    </source>
</reference>
<feature type="compositionally biased region" description="Basic and acidic residues" evidence="10">
    <location>
        <begin position="289"/>
        <end position="303"/>
    </location>
</feature>
<comment type="caution">
    <text evidence="12">The sequence shown here is derived from an EMBL/GenBank/DDBJ whole genome shotgun (WGS) entry which is preliminary data.</text>
</comment>
<name>A0ABW7RB17_9ACTN</name>
<proteinExistence type="predicted"/>
<dbReference type="InterPro" id="IPR014349">
    <property type="entry name" value="Rieske_Fe-S_prot"/>
</dbReference>
<dbReference type="PROSITE" id="PS51296">
    <property type="entry name" value="RIESKE"/>
    <property type="match status" value="1"/>
</dbReference>
<comment type="cofactor">
    <cofactor evidence="9">
        <name>[2Fe-2S] cluster</name>
        <dbReference type="ChEBI" id="CHEBI:190135"/>
    </cofactor>
</comment>
<dbReference type="RefSeq" id="WP_397671627.1">
    <property type="nucleotide sequence ID" value="NZ_JBIRGH010000003.1"/>
</dbReference>
<sequence length="303" mass="31881">MSTTQQPPAGNGNPERPEHGSDQPSEQPRDGLSAQDEAALRDRISADSLTTRRDYLRIVVTVSGGLAIGGLGVAGGVLHRHGDGGGEAKRIADRLPAGESLAFRYPGDEDRAVAIRLADGSLVGYSAICTHLACAVLWRKDRGEEGELYCPCHEGVFDPRSGDVTAGPPPRALPKVVLYERADGSIWAIGTARSGESIDQGLCRELKQNNPELASRVGCPGTGHSRPNATGDHSGSTENHAEARTRTPAEARPRTPARTADETRVRSRTRTGAPTRVQAGAHSATGAEADARPAADARGSERP</sequence>
<evidence type="ECO:0000256" key="4">
    <source>
        <dbReference type="ARBA" id="ARBA00022723"/>
    </source>
</evidence>
<dbReference type="InterPro" id="IPR036922">
    <property type="entry name" value="Rieske_2Fe-2S_sf"/>
</dbReference>
<accession>A0ABW7RB17</accession>
<feature type="region of interest" description="Disordered" evidence="10">
    <location>
        <begin position="1"/>
        <end position="37"/>
    </location>
</feature>
<feature type="compositionally biased region" description="Polar residues" evidence="10">
    <location>
        <begin position="225"/>
        <end position="238"/>
    </location>
</feature>
<evidence type="ECO:0000256" key="9">
    <source>
        <dbReference type="ARBA" id="ARBA00034078"/>
    </source>
</evidence>
<dbReference type="Proteomes" id="UP001610990">
    <property type="component" value="Unassembled WGS sequence"/>
</dbReference>
<evidence type="ECO:0000256" key="3">
    <source>
        <dbReference type="ARBA" id="ARBA00022714"/>
    </source>
</evidence>
<dbReference type="SUPFAM" id="SSF50022">
    <property type="entry name" value="ISP domain"/>
    <property type="match status" value="1"/>
</dbReference>
<keyword evidence="6" id="KW-0411">Iron-sulfur</keyword>